<comment type="function">
    <text evidence="6 7">Catalyzes amidations at positions B, D, E, and G on adenosylcobyrinic A,C-diamide. NH(2) groups are provided by glutamine, and one molecule of ATP is hydrogenolyzed for each amidation.</text>
</comment>
<keyword evidence="5 7" id="KW-0315">Glutamine amidotransferase</keyword>
<dbReference type="InterPro" id="IPR047045">
    <property type="entry name" value="CobQ_N"/>
</dbReference>
<evidence type="ECO:0000313" key="10">
    <source>
        <dbReference type="EMBL" id="RCK48963.1"/>
    </source>
</evidence>
<dbReference type="CDD" id="cd01750">
    <property type="entry name" value="GATase1_CobQ"/>
    <property type="match status" value="1"/>
</dbReference>
<comment type="similarity">
    <text evidence="2 7">Belongs to the CobB/CobQ family. CobQ subfamily.</text>
</comment>
<dbReference type="GO" id="GO:0003824">
    <property type="term" value="F:catalytic activity"/>
    <property type="evidence" value="ECO:0007669"/>
    <property type="project" value="InterPro"/>
</dbReference>
<dbReference type="GO" id="GO:0009236">
    <property type="term" value="P:cobalamin biosynthetic process"/>
    <property type="evidence" value="ECO:0007669"/>
    <property type="project" value="UniProtKB-UniRule"/>
</dbReference>
<dbReference type="InterPro" id="IPR027417">
    <property type="entry name" value="P-loop_NTPase"/>
</dbReference>
<keyword evidence="4 7" id="KW-0169">Cobalamin biosynthesis</keyword>
<dbReference type="PANTHER" id="PTHR21343">
    <property type="entry name" value="DETHIOBIOTIN SYNTHETASE"/>
    <property type="match status" value="1"/>
</dbReference>
<dbReference type="Proteomes" id="UP000252255">
    <property type="component" value="Unassembled WGS sequence"/>
</dbReference>
<proteinExistence type="inferred from homology"/>
<evidence type="ECO:0000259" key="9">
    <source>
        <dbReference type="Pfam" id="PF07685"/>
    </source>
</evidence>
<evidence type="ECO:0000256" key="2">
    <source>
        <dbReference type="ARBA" id="ARBA00006205"/>
    </source>
</evidence>
<organism evidence="10 11">
    <name type="scientific">Thalassospira profundimaris</name>
    <dbReference type="NCBI Taxonomy" id="502049"/>
    <lineage>
        <taxon>Bacteria</taxon>
        <taxon>Pseudomonadati</taxon>
        <taxon>Pseudomonadota</taxon>
        <taxon>Alphaproteobacteria</taxon>
        <taxon>Rhodospirillales</taxon>
        <taxon>Thalassospiraceae</taxon>
        <taxon>Thalassospira</taxon>
    </lineage>
</organism>
<evidence type="ECO:0000256" key="5">
    <source>
        <dbReference type="ARBA" id="ARBA00022962"/>
    </source>
</evidence>
<dbReference type="AlphaFoldDB" id="A0A367X5J9"/>
<dbReference type="Pfam" id="PF01656">
    <property type="entry name" value="CbiA"/>
    <property type="match status" value="1"/>
</dbReference>
<evidence type="ECO:0000256" key="6">
    <source>
        <dbReference type="ARBA" id="ARBA00025166"/>
    </source>
</evidence>
<feature type="domain" description="CobQ/CobB/MinD/ParA nucleotide binding" evidence="8">
    <location>
        <begin position="10"/>
        <end position="210"/>
    </location>
</feature>
<dbReference type="OrthoDB" id="9808302at2"/>
<dbReference type="NCBIfam" id="NF001989">
    <property type="entry name" value="PRK00784.1"/>
    <property type="match status" value="1"/>
</dbReference>
<evidence type="ECO:0000256" key="4">
    <source>
        <dbReference type="ARBA" id="ARBA00022573"/>
    </source>
</evidence>
<dbReference type="Gene3D" id="3.40.50.300">
    <property type="entry name" value="P-loop containing nucleotide triphosphate hydrolases"/>
    <property type="match status" value="1"/>
</dbReference>
<comment type="caution">
    <text evidence="10">The sequence shown here is derived from an EMBL/GenBank/DDBJ whole genome shotgun (WGS) entry which is preliminary data.</text>
</comment>
<comment type="pathway">
    <text evidence="1 7">Cofactor biosynthesis; adenosylcobalamin biosynthesis.</text>
</comment>
<dbReference type="PANTHER" id="PTHR21343:SF1">
    <property type="entry name" value="COBYRIC ACID SYNTHASE"/>
    <property type="match status" value="1"/>
</dbReference>
<dbReference type="SUPFAM" id="SSF52540">
    <property type="entry name" value="P-loop containing nucleoside triphosphate hydrolases"/>
    <property type="match status" value="1"/>
</dbReference>
<dbReference type="InterPro" id="IPR029062">
    <property type="entry name" value="Class_I_gatase-like"/>
</dbReference>
<evidence type="ECO:0000256" key="1">
    <source>
        <dbReference type="ARBA" id="ARBA00004953"/>
    </source>
</evidence>
<gene>
    <name evidence="7" type="primary">cobQ</name>
    <name evidence="10" type="ORF">TH30_01125</name>
</gene>
<dbReference type="InterPro" id="IPR033949">
    <property type="entry name" value="CobQ_GATase1"/>
</dbReference>
<sequence length="522" mass="55018">MNVQSVPALMLQGTGSDVGKSMLVAGLCRAFARRGLRVRPFKPQNMSNNAAVTDDGGEIGRAQALQARAAGVPTTVHMNPVLLKPQSDIGAQVVVQGKVLTSAKARDYYRLKRDLLPKVIESFEVMARDADLVLVEGAGSPAEVNLRAADIANMGFAEAAKVPVILVGDIDRGGVIASIVGTHALLSDDDRRWLKGYVINKFRGDVSLFASATGIIEQACGLKGYGIATYWQGAHKLPAEDGVALEKAGKYQRRTDGGATDNGANGDGAAGRVIRIAVPHLPRIANFDDLDPLAAEDDVDLLVIKPGQVIPADCDLVLLPGSKSTMADLRFLKEQGWDIDILAHHRRGGFVVGICGGYQMLGRMVHDPDGVEGKAGSEAGLGLLDVETVMAGDKTLRKTDGLTTSDAVRGPLECGIAVSGYEIHMGQTEGPDRMRGWLALDGLDSPDGAISADGRVLGCYLHGLFGSDAFRHGFLAAIGGDNDPRQSSFDAGVDAALDELADHLEACLDLDGLLELAKSRGK</sequence>
<feature type="domain" description="CobB/CobQ-like glutamine amidotransferase" evidence="9">
    <location>
        <begin position="275"/>
        <end position="469"/>
    </location>
</feature>
<dbReference type="Pfam" id="PF07685">
    <property type="entry name" value="GATase_3"/>
    <property type="match status" value="1"/>
</dbReference>
<name>A0A367X5J9_9PROT</name>
<evidence type="ECO:0000313" key="11">
    <source>
        <dbReference type="Proteomes" id="UP000252255"/>
    </source>
</evidence>
<dbReference type="HAMAP" id="MF_00028">
    <property type="entry name" value="CobQ"/>
    <property type="match status" value="1"/>
</dbReference>
<feature type="active site" evidence="7">
    <location>
        <position position="462"/>
    </location>
</feature>
<dbReference type="InterPro" id="IPR004459">
    <property type="entry name" value="CobQ_synth"/>
</dbReference>
<dbReference type="InterPro" id="IPR002586">
    <property type="entry name" value="CobQ/CobB/MinD/ParA_Nub-bd_dom"/>
</dbReference>
<accession>A0A367X5J9</accession>
<feature type="active site" description="Nucleophile" evidence="7">
    <location>
        <position position="355"/>
    </location>
</feature>
<dbReference type="PROSITE" id="PS51274">
    <property type="entry name" value="GATASE_COBBQ"/>
    <property type="match status" value="1"/>
</dbReference>
<dbReference type="SUPFAM" id="SSF52317">
    <property type="entry name" value="Class I glutamine amidotransferase-like"/>
    <property type="match status" value="1"/>
</dbReference>
<evidence type="ECO:0000259" key="8">
    <source>
        <dbReference type="Pfam" id="PF01656"/>
    </source>
</evidence>
<evidence type="ECO:0000256" key="7">
    <source>
        <dbReference type="HAMAP-Rule" id="MF_00028"/>
    </source>
</evidence>
<dbReference type="GO" id="GO:0015420">
    <property type="term" value="F:ABC-type vitamin B12 transporter activity"/>
    <property type="evidence" value="ECO:0007669"/>
    <property type="project" value="UniProtKB-UniRule"/>
</dbReference>
<evidence type="ECO:0000256" key="3">
    <source>
        <dbReference type="ARBA" id="ARBA00019833"/>
    </source>
</evidence>
<dbReference type="InterPro" id="IPR011698">
    <property type="entry name" value="GATase_3"/>
</dbReference>
<reference evidence="10 11" key="1">
    <citation type="submission" date="2014-07" db="EMBL/GenBank/DDBJ databases">
        <title>Draft genome sequence of Thalassospira profundimaris PR54-5.</title>
        <authorList>
            <person name="Lai Q."/>
            <person name="Shao Z."/>
        </authorList>
    </citation>
    <scope>NUCLEOTIDE SEQUENCE [LARGE SCALE GENOMIC DNA]</scope>
    <source>
        <strain evidence="10 11">PR54-5</strain>
    </source>
</reference>
<dbReference type="NCBIfam" id="TIGR00313">
    <property type="entry name" value="cobQ"/>
    <property type="match status" value="1"/>
</dbReference>
<dbReference type="RefSeq" id="WP_114096260.1">
    <property type="nucleotide sequence ID" value="NZ_JPWI01000001.1"/>
</dbReference>
<dbReference type="Gene3D" id="3.40.50.880">
    <property type="match status" value="1"/>
</dbReference>
<dbReference type="CDD" id="cd05389">
    <property type="entry name" value="CobQ_N"/>
    <property type="match status" value="1"/>
</dbReference>
<dbReference type="EMBL" id="JPWI01000001">
    <property type="protein sequence ID" value="RCK48963.1"/>
    <property type="molecule type" value="Genomic_DNA"/>
</dbReference>
<protein>
    <recommendedName>
        <fullName evidence="3 7">Cobyric acid synthase</fullName>
    </recommendedName>
</protein>
<dbReference type="UniPathway" id="UPA00148"/>